<accession>A0ABV6R973</accession>
<sequence>MTTQTITEALGTATPRSGRMLIQIITPGIGSSGVYPREVLEAAAGARVFPAGTQMFADHPSASEAQDRPERSIRDLAGVLTQDAYWDGTALVAEAKTYAPWSEVLAQMHGDIGVSIRASARVEESDEQGRPIIAELVEAMSVDFVTRAGRGGRVLQLLESAVQETLPGGLVAGDLEQRIDDALGPDLWARDWTDDWVVYDQHTDTGRQLVRQAYEVGPDGRITLTGDAIPVARRVTYDALNPPSSPAGVAMESTQKGEPVMAQIQIDEAEHKRLTEAAEKVAAAEAEKSAAIKRAEEAEAQITAANEAADAAAADRIITAAGGFTALEEKGLRADMPMSDGRLDVPAFERLVNEAAAEKAEANGAGRPTGVGVTESTSYTETDLDAVLGITKGA</sequence>
<evidence type="ECO:0000313" key="2">
    <source>
        <dbReference type="EMBL" id="MFC0673544.1"/>
    </source>
</evidence>
<feature type="coiled-coil region" evidence="1">
    <location>
        <begin position="274"/>
        <end position="315"/>
    </location>
</feature>
<comment type="caution">
    <text evidence="2">The sequence shown here is derived from an EMBL/GenBank/DDBJ whole genome shotgun (WGS) entry which is preliminary data.</text>
</comment>
<gene>
    <name evidence="2" type="ORF">ACFFF6_06200</name>
</gene>
<reference evidence="2 3" key="1">
    <citation type="submission" date="2024-09" db="EMBL/GenBank/DDBJ databases">
        <authorList>
            <person name="Sun Q."/>
            <person name="Mori K."/>
        </authorList>
    </citation>
    <scope>NUCLEOTIDE SEQUENCE [LARGE SCALE GENOMIC DNA]</scope>
    <source>
        <strain evidence="2 3">CICC 10874</strain>
    </source>
</reference>
<evidence type="ECO:0000313" key="3">
    <source>
        <dbReference type="Proteomes" id="UP001589793"/>
    </source>
</evidence>
<dbReference type="Proteomes" id="UP001589793">
    <property type="component" value="Unassembled WGS sequence"/>
</dbReference>
<proteinExistence type="predicted"/>
<keyword evidence="1" id="KW-0175">Coiled coil</keyword>
<evidence type="ECO:0000256" key="1">
    <source>
        <dbReference type="SAM" id="Coils"/>
    </source>
</evidence>
<dbReference type="EMBL" id="JBHLSV010000005">
    <property type="protein sequence ID" value="MFC0673544.1"/>
    <property type="molecule type" value="Genomic_DNA"/>
</dbReference>
<name>A0ABV6R973_9MICO</name>
<organism evidence="2 3">
    <name type="scientific">Brachybacterium hainanense</name>
    <dbReference type="NCBI Taxonomy" id="1541174"/>
    <lineage>
        <taxon>Bacteria</taxon>
        <taxon>Bacillati</taxon>
        <taxon>Actinomycetota</taxon>
        <taxon>Actinomycetes</taxon>
        <taxon>Micrococcales</taxon>
        <taxon>Dermabacteraceae</taxon>
        <taxon>Brachybacterium</taxon>
    </lineage>
</organism>
<keyword evidence="3" id="KW-1185">Reference proteome</keyword>
<protein>
    <submittedName>
        <fullName evidence="2">Uncharacterized protein</fullName>
    </submittedName>
</protein>
<dbReference type="RefSeq" id="WP_376979189.1">
    <property type="nucleotide sequence ID" value="NZ_JBHLSV010000005.1"/>
</dbReference>